<accession>A0A1I7A1F0</accession>
<keyword evidence="2" id="KW-1185">Reference proteome</keyword>
<dbReference type="STRING" id="477690.SAMN05216474_1812"/>
<evidence type="ECO:0000313" key="2">
    <source>
        <dbReference type="Proteomes" id="UP000236454"/>
    </source>
</evidence>
<dbReference type="Proteomes" id="UP000236454">
    <property type="component" value="Unassembled WGS sequence"/>
</dbReference>
<dbReference type="RefSeq" id="WP_090248561.1">
    <property type="nucleotide sequence ID" value="NZ_FPAS01000002.1"/>
</dbReference>
<dbReference type="AlphaFoldDB" id="A0A1I7A1F0"/>
<sequence>MQKLAFLLIVGASFFMSCKKTVFLTPTRDITDTVKVNTDYVYNFMVNSAEDEVEMITAPLHADTSEFFSDSTELYPYSYFYSTEFNYTGEDYIEFNIKRQSSADNFDLPKEERVRITLIIE</sequence>
<proteinExistence type="predicted"/>
<dbReference type="PROSITE" id="PS51257">
    <property type="entry name" value="PROKAR_LIPOPROTEIN"/>
    <property type="match status" value="1"/>
</dbReference>
<dbReference type="EMBL" id="FPAS01000002">
    <property type="protein sequence ID" value="SFT68755.1"/>
    <property type="molecule type" value="Genomic_DNA"/>
</dbReference>
<reference evidence="1 2" key="1">
    <citation type="submission" date="2016-10" db="EMBL/GenBank/DDBJ databases">
        <authorList>
            <person name="de Groot N.N."/>
        </authorList>
    </citation>
    <scope>NUCLEOTIDE SEQUENCE [LARGE SCALE GENOMIC DNA]</scope>
    <source>
        <strain evidence="1 2">CGMCC 1.7005</strain>
    </source>
</reference>
<gene>
    <name evidence="1" type="ORF">SAMN05216474_1812</name>
</gene>
<evidence type="ECO:0000313" key="1">
    <source>
        <dbReference type="EMBL" id="SFT68755.1"/>
    </source>
</evidence>
<protein>
    <submittedName>
        <fullName evidence="1">Uncharacterized protein</fullName>
    </submittedName>
</protein>
<name>A0A1I7A1F0_9FLAO</name>
<organism evidence="1 2">
    <name type="scientific">Lishizhenia tianjinensis</name>
    <dbReference type="NCBI Taxonomy" id="477690"/>
    <lineage>
        <taxon>Bacteria</taxon>
        <taxon>Pseudomonadati</taxon>
        <taxon>Bacteroidota</taxon>
        <taxon>Flavobacteriia</taxon>
        <taxon>Flavobacteriales</taxon>
        <taxon>Crocinitomicaceae</taxon>
        <taxon>Lishizhenia</taxon>
    </lineage>
</organism>